<keyword evidence="2" id="KW-1185">Reference proteome</keyword>
<name>A0A9Q0W7Q9_9ROSI</name>
<protein>
    <submittedName>
        <fullName evidence="1">Uncharacterized protein</fullName>
    </submittedName>
</protein>
<reference evidence="1" key="2">
    <citation type="journal article" date="2023" name="Int. J. Mol. Sci.">
        <title>De Novo Assembly and Annotation of 11 Diverse Shrub Willow (Salix) Genomes Reveals Novel Gene Organization in Sex-Linked Regions.</title>
        <authorList>
            <person name="Hyden B."/>
            <person name="Feng K."/>
            <person name="Yates T.B."/>
            <person name="Jawdy S."/>
            <person name="Cereghino C."/>
            <person name="Smart L.B."/>
            <person name="Muchero W."/>
        </authorList>
    </citation>
    <scope>NUCLEOTIDE SEQUENCE</scope>
    <source>
        <tissue evidence="1">Shoot tip</tissue>
    </source>
</reference>
<reference evidence="1" key="1">
    <citation type="submission" date="2022-11" db="EMBL/GenBank/DDBJ databases">
        <authorList>
            <person name="Hyden B.L."/>
            <person name="Feng K."/>
            <person name="Yates T."/>
            <person name="Jawdy S."/>
            <person name="Smart L.B."/>
            <person name="Muchero W."/>
        </authorList>
    </citation>
    <scope>NUCLEOTIDE SEQUENCE</scope>
    <source>
        <tissue evidence="1">Shoot tip</tissue>
    </source>
</reference>
<sequence>MLAVNQKSSANLKVVISLRKEGKLKIDASVSARALGFLLEFIYGGEGGAWEFIPGGNDSGDGWRMGVCPWRK</sequence>
<evidence type="ECO:0000313" key="2">
    <source>
        <dbReference type="Proteomes" id="UP001151752"/>
    </source>
</evidence>
<dbReference type="AlphaFoldDB" id="A0A9Q0W7Q9"/>
<comment type="caution">
    <text evidence="1">The sequence shown here is derived from an EMBL/GenBank/DDBJ whole genome shotgun (WGS) entry which is preliminary data.</text>
</comment>
<proteinExistence type="predicted"/>
<dbReference type="Proteomes" id="UP001151752">
    <property type="component" value="Chromosome 19"/>
</dbReference>
<gene>
    <name evidence="1" type="ORF">OIU74_024839</name>
</gene>
<dbReference type="EMBL" id="JAPFFM010000005">
    <property type="protein sequence ID" value="KAJ6762226.1"/>
    <property type="molecule type" value="Genomic_DNA"/>
</dbReference>
<organism evidence="1 2">
    <name type="scientific">Salix koriyanagi</name>
    <dbReference type="NCBI Taxonomy" id="2511006"/>
    <lineage>
        <taxon>Eukaryota</taxon>
        <taxon>Viridiplantae</taxon>
        <taxon>Streptophyta</taxon>
        <taxon>Embryophyta</taxon>
        <taxon>Tracheophyta</taxon>
        <taxon>Spermatophyta</taxon>
        <taxon>Magnoliopsida</taxon>
        <taxon>eudicotyledons</taxon>
        <taxon>Gunneridae</taxon>
        <taxon>Pentapetalae</taxon>
        <taxon>rosids</taxon>
        <taxon>fabids</taxon>
        <taxon>Malpighiales</taxon>
        <taxon>Salicaceae</taxon>
        <taxon>Saliceae</taxon>
        <taxon>Salix</taxon>
    </lineage>
</organism>
<accession>A0A9Q0W7Q9</accession>
<evidence type="ECO:0000313" key="1">
    <source>
        <dbReference type="EMBL" id="KAJ6762226.1"/>
    </source>
</evidence>